<gene>
    <name evidence="6" type="ORF">ST47_g891</name>
</gene>
<dbReference type="InterPro" id="IPR020846">
    <property type="entry name" value="MFS_dom"/>
</dbReference>
<dbReference type="FunFam" id="1.20.1250.20:FF:000078">
    <property type="entry name" value="MFS maltose transporter, putative"/>
    <property type="match status" value="1"/>
</dbReference>
<dbReference type="GO" id="GO:0016020">
    <property type="term" value="C:membrane"/>
    <property type="evidence" value="ECO:0007669"/>
    <property type="project" value="UniProtKB-SubCell"/>
</dbReference>
<dbReference type="Gene3D" id="1.20.1250.20">
    <property type="entry name" value="MFS general substrate transporter like domains"/>
    <property type="match status" value="1"/>
</dbReference>
<evidence type="ECO:0000313" key="7">
    <source>
        <dbReference type="Proteomes" id="UP000076837"/>
    </source>
</evidence>
<evidence type="ECO:0000256" key="4">
    <source>
        <dbReference type="ARBA" id="ARBA00022989"/>
    </source>
</evidence>
<comment type="subcellular location">
    <subcellularLocation>
        <location evidence="1">Membrane</location>
        <topology evidence="1">Multi-pass membrane protein</topology>
    </subcellularLocation>
</comment>
<comment type="caution">
    <text evidence="6">The sequence shown here is derived from an EMBL/GenBank/DDBJ whole genome shotgun (WGS) entry which is preliminary data.</text>
</comment>
<dbReference type="InterPro" id="IPR036259">
    <property type="entry name" value="MFS_trans_sf"/>
</dbReference>
<keyword evidence="7" id="KW-1185">Reference proteome</keyword>
<evidence type="ECO:0000256" key="5">
    <source>
        <dbReference type="ARBA" id="ARBA00023136"/>
    </source>
</evidence>
<accession>A0A163LNV5</accession>
<dbReference type="PROSITE" id="PS00216">
    <property type="entry name" value="SUGAR_TRANSPORT_1"/>
    <property type="match status" value="1"/>
</dbReference>
<keyword evidence="5" id="KW-0472">Membrane</keyword>
<protein>
    <submittedName>
        <fullName evidence="6">Transmembrane transporter</fullName>
    </submittedName>
</protein>
<proteinExistence type="inferred from homology"/>
<dbReference type="EMBL" id="JYNV01000041">
    <property type="protein sequence ID" value="KZM27966.1"/>
    <property type="molecule type" value="Genomic_DNA"/>
</dbReference>
<dbReference type="AlphaFoldDB" id="A0A163LNV5"/>
<evidence type="ECO:0000256" key="3">
    <source>
        <dbReference type="ARBA" id="ARBA00022692"/>
    </source>
</evidence>
<evidence type="ECO:0000256" key="2">
    <source>
        <dbReference type="ARBA" id="ARBA00010992"/>
    </source>
</evidence>
<dbReference type="InterPro" id="IPR005829">
    <property type="entry name" value="Sugar_transporter_CS"/>
</dbReference>
<dbReference type="InterPro" id="IPR050360">
    <property type="entry name" value="MFS_Sugar_Transporters"/>
</dbReference>
<keyword evidence="3 6" id="KW-0812">Transmembrane</keyword>
<comment type="similarity">
    <text evidence="2">Belongs to the major facilitator superfamily. Sugar transporter (TC 2.A.1.1) family.</text>
</comment>
<dbReference type="Proteomes" id="UP000076837">
    <property type="component" value="Unassembled WGS sequence"/>
</dbReference>
<dbReference type="Pfam" id="PF00083">
    <property type="entry name" value="Sugar_tr"/>
    <property type="match status" value="1"/>
</dbReference>
<dbReference type="OrthoDB" id="6612291at2759"/>
<organism evidence="6 7">
    <name type="scientific">Didymella rabiei</name>
    <name type="common">Chickpea ascochyta blight fungus</name>
    <name type="synonym">Mycosphaerella rabiei</name>
    <dbReference type="NCBI Taxonomy" id="5454"/>
    <lineage>
        <taxon>Eukaryota</taxon>
        <taxon>Fungi</taxon>
        <taxon>Dikarya</taxon>
        <taxon>Ascomycota</taxon>
        <taxon>Pezizomycotina</taxon>
        <taxon>Dothideomycetes</taxon>
        <taxon>Pleosporomycetidae</taxon>
        <taxon>Pleosporales</taxon>
        <taxon>Pleosporineae</taxon>
        <taxon>Didymellaceae</taxon>
        <taxon>Ascochyta</taxon>
    </lineage>
</organism>
<keyword evidence="4" id="KW-1133">Transmembrane helix</keyword>
<dbReference type="PANTHER" id="PTHR48022">
    <property type="entry name" value="PLASTIDIC GLUCOSE TRANSPORTER 4"/>
    <property type="match status" value="1"/>
</dbReference>
<sequence>MKDELEKQEASSATMIENVANDSDLQFGEGLVENDRDSSLWASAMSHKLILAHSIAAFLAGGVFGYDSVINGASISMPAFLLYFGEHTATGSLFVPSIWASMWTAMSYLLQAIGGFGIGFVSDRIGRKWACVGAACISVVGVGVQFAATSRGMLLGGKMINGLAIGCIFASATSWASEISPLRLRGPIQSGIVLFMVLMQALGLVTIRLYIENISPSAFRSVFALQWIWPVAAGLAFTVMPESPIFLVQKGKITAAKKALTRLYGSNNHIDARLAVLCKQVEQERSQAEGHGNAGYLELFQGTNFKRTFTVLWLFLAAGLNGASLLSQNTYFLIIAGLPAVHAFDVGIGGFGLAIIAIVFSWFYMEKFGRRSIWLAGVAINILVLAIIGSLYYLKSNGSLWAVAILMNALIAWQLLTITSIGWVITAEVSSYRLRAKTQSIGVISNATVTWLFTFTVPYMYNTDAGNLGSRAGFVFMGSSVLLLIGSWFLVPDLHGFTTDEVDWLYSQNIPVRNFQQYADGRAKQGATMRTVATGKC</sequence>
<dbReference type="SUPFAM" id="SSF103473">
    <property type="entry name" value="MFS general substrate transporter"/>
    <property type="match status" value="1"/>
</dbReference>
<evidence type="ECO:0000256" key="1">
    <source>
        <dbReference type="ARBA" id="ARBA00004141"/>
    </source>
</evidence>
<evidence type="ECO:0000313" key="6">
    <source>
        <dbReference type="EMBL" id="KZM27966.1"/>
    </source>
</evidence>
<dbReference type="InterPro" id="IPR005828">
    <property type="entry name" value="MFS_sugar_transport-like"/>
</dbReference>
<dbReference type="PROSITE" id="PS50850">
    <property type="entry name" value="MFS"/>
    <property type="match status" value="1"/>
</dbReference>
<reference evidence="6 7" key="1">
    <citation type="journal article" date="2016" name="Sci. Rep.">
        <title>Draft genome sequencing and secretome analysis of fungal phytopathogen Ascochyta rabiei provides insight into the necrotrophic effector repertoire.</title>
        <authorList>
            <person name="Verma S."/>
            <person name="Gazara R.K."/>
            <person name="Nizam S."/>
            <person name="Parween S."/>
            <person name="Chattopadhyay D."/>
            <person name="Verma P.K."/>
        </authorList>
    </citation>
    <scope>NUCLEOTIDE SEQUENCE [LARGE SCALE GENOMIC DNA]</scope>
    <source>
        <strain evidence="6 7">ArDII</strain>
    </source>
</reference>
<name>A0A163LNV5_DIDRA</name>
<dbReference type="GO" id="GO:0005351">
    <property type="term" value="F:carbohydrate:proton symporter activity"/>
    <property type="evidence" value="ECO:0007669"/>
    <property type="project" value="TreeGrafter"/>
</dbReference>
<dbReference type="PANTHER" id="PTHR48022:SF33">
    <property type="entry name" value="SUGAR PERMEASE, PUTATIVE (AFU_ORTHOLOGUE AFUA_6G12040)-RELATED"/>
    <property type="match status" value="1"/>
</dbReference>